<name>A0A834AAZ6_9CHIR</name>
<sequence>MGPAPLHLQTHVGMEPSSLVLQKWSRPPSSTGWRRQDVGSEKRAKPVVVLDPVSTREPQTKDQVAAQDPTRREDDEGDVKPEHKEDSTERLRDTDSSSC</sequence>
<feature type="compositionally biased region" description="Basic and acidic residues" evidence="1">
    <location>
        <begin position="69"/>
        <end position="99"/>
    </location>
</feature>
<comment type="caution">
    <text evidence="2">The sequence shown here is derived from an EMBL/GenBank/DDBJ whole genome shotgun (WGS) entry which is preliminary data.</text>
</comment>
<proteinExistence type="predicted"/>
<protein>
    <submittedName>
        <fullName evidence="2">Shootin 1</fullName>
    </submittedName>
</protein>
<evidence type="ECO:0000313" key="3">
    <source>
        <dbReference type="Proteomes" id="UP000664940"/>
    </source>
</evidence>
<evidence type="ECO:0000256" key="1">
    <source>
        <dbReference type="SAM" id="MobiDB-lite"/>
    </source>
</evidence>
<feature type="compositionally biased region" description="Basic and acidic residues" evidence="1">
    <location>
        <begin position="34"/>
        <end position="44"/>
    </location>
</feature>
<dbReference type="AlphaFoldDB" id="A0A834AAZ6"/>
<feature type="region of interest" description="Disordered" evidence="1">
    <location>
        <begin position="19"/>
        <end position="99"/>
    </location>
</feature>
<accession>A0A834AAZ6</accession>
<gene>
    <name evidence="2" type="ORF">HJG60_017251</name>
</gene>
<dbReference type="Proteomes" id="UP000664940">
    <property type="component" value="Unassembled WGS sequence"/>
</dbReference>
<evidence type="ECO:0000313" key="2">
    <source>
        <dbReference type="EMBL" id="KAF6111408.1"/>
    </source>
</evidence>
<dbReference type="EMBL" id="JABVXQ010000005">
    <property type="protein sequence ID" value="KAF6111408.1"/>
    <property type="molecule type" value="Genomic_DNA"/>
</dbReference>
<organism evidence="2 3">
    <name type="scientific">Phyllostomus discolor</name>
    <name type="common">pale spear-nosed bat</name>
    <dbReference type="NCBI Taxonomy" id="89673"/>
    <lineage>
        <taxon>Eukaryota</taxon>
        <taxon>Metazoa</taxon>
        <taxon>Chordata</taxon>
        <taxon>Craniata</taxon>
        <taxon>Vertebrata</taxon>
        <taxon>Euteleostomi</taxon>
        <taxon>Mammalia</taxon>
        <taxon>Eutheria</taxon>
        <taxon>Laurasiatheria</taxon>
        <taxon>Chiroptera</taxon>
        <taxon>Yangochiroptera</taxon>
        <taxon>Phyllostomidae</taxon>
        <taxon>Phyllostominae</taxon>
        <taxon>Phyllostomus</taxon>
    </lineage>
</organism>
<reference evidence="2 3" key="1">
    <citation type="journal article" date="2020" name="Nature">
        <title>Six reference-quality genomes reveal evolution of bat adaptations.</title>
        <authorList>
            <person name="Jebb D."/>
            <person name="Huang Z."/>
            <person name="Pippel M."/>
            <person name="Hughes G.M."/>
            <person name="Lavrichenko K."/>
            <person name="Devanna P."/>
            <person name="Winkler S."/>
            <person name="Jermiin L.S."/>
            <person name="Skirmuntt E.C."/>
            <person name="Katzourakis A."/>
            <person name="Burkitt-Gray L."/>
            <person name="Ray D.A."/>
            <person name="Sullivan K.A.M."/>
            <person name="Roscito J.G."/>
            <person name="Kirilenko B.M."/>
            <person name="Davalos L.M."/>
            <person name="Corthals A.P."/>
            <person name="Power M.L."/>
            <person name="Jones G."/>
            <person name="Ransome R.D."/>
            <person name="Dechmann D.K.N."/>
            <person name="Locatelli A.G."/>
            <person name="Puechmaille S.J."/>
            <person name="Fedrigo O."/>
            <person name="Jarvis E.D."/>
            <person name="Hiller M."/>
            <person name="Vernes S.C."/>
            <person name="Myers E.W."/>
            <person name="Teeling E.C."/>
        </authorList>
    </citation>
    <scope>NUCLEOTIDE SEQUENCE [LARGE SCALE GENOMIC DNA]</scope>
    <source>
        <strain evidence="2">Bat1K_MPI-CBG_1</strain>
    </source>
</reference>